<dbReference type="AlphaFoldDB" id="A0A9W6XBW4"/>
<protein>
    <submittedName>
        <fullName evidence="1">Unnamed protein product</fullName>
    </submittedName>
</protein>
<name>A0A9W6XBW4_9STRA</name>
<comment type="caution">
    <text evidence="1">The sequence shown here is derived from an EMBL/GenBank/DDBJ whole genome shotgun (WGS) entry which is preliminary data.</text>
</comment>
<proteinExistence type="predicted"/>
<keyword evidence="2" id="KW-1185">Reference proteome</keyword>
<dbReference type="OrthoDB" id="126303at2759"/>
<accession>A0A9W6XBW4</accession>
<sequence>MPRILRKTQKLLACGLQVAVYKQFWYLEYVAISTQEREEVEEHASSGGSFAKFPRFKQPTTFPDSPPLPQPKHEHQWNPLRRYQRYRVCRPPHVPTLEIFTYLVVLSVHGSTATVRKTGPDGSADNPEFDVKTAILHHRVVDESGTDLWPGSYVGHPIAFELPSGPASGQWAYGIVTGYNMRGNTPFLHVRHSSNTLRFELLTPLTVIVVDRLNFALQTGATVNAMVLNGLELVDR</sequence>
<dbReference type="Proteomes" id="UP001165083">
    <property type="component" value="Unassembled WGS sequence"/>
</dbReference>
<dbReference type="EMBL" id="BSXW01001278">
    <property type="protein sequence ID" value="GMF35403.1"/>
    <property type="molecule type" value="Genomic_DNA"/>
</dbReference>
<reference evidence="1" key="1">
    <citation type="submission" date="2023-04" db="EMBL/GenBank/DDBJ databases">
        <title>Phytophthora lilii NBRC 32176.</title>
        <authorList>
            <person name="Ichikawa N."/>
            <person name="Sato H."/>
            <person name="Tonouchi N."/>
        </authorList>
    </citation>
    <scope>NUCLEOTIDE SEQUENCE</scope>
    <source>
        <strain evidence="1">NBRC 32176</strain>
    </source>
</reference>
<organism evidence="1 2">
    <name type="scientific">Phytophthora lilii</name>
    <dbReference type="NCBI Taxonomy" id="2077276"/>
    <lineage>
        <taxon>Eukaryota</taxon>
        <taxon>Sar</taxon>
        <taxon>Stramenopiles</taxon>
        <taxon>Oomycota</taxon>
        <taxon>Peronosporomycetes</taxon>
        <taxon>Peronosporales</taxon>
        <taxon>Peronosporaceae</taxon>
        <taxon>Phytophthora</taxon>
    </lineage>
</organism>
<evidence type="ECO:0000313" key="2">
    <source>
        <dbReference type="Proteomes" id="UP001165083"/>
    </source>
</evidence>
<gene>
    <name evidence="1" type="ORF">Plil01_001504100</name>
</gene>
<evidence type="ECO:0000313" key="1">
    <source>
        <dbReference type="EMBL" id="GMF35403.1"/>
    </source>
</evidence>